<name>A0A8T0HM84_CERPU</name>
<dbReference type="AlphaFoldDB" id="A0A8T0HM84"/>
<dbReference type="EMBL" id="CM026426">
    <property type="protein sequence ID" value="KAG0571902.1"/>
    <property type="molecule type" value="Genomic_DNA"/>
</dbReference>
<reference evidence="2" key="1">
    <citation type="submission" date="2020-06" db="EMBL/GenBank/DDBJ databases">
        <title>WGS assembly of Ceratodon purpureus strain R40.</title>
        <authorList>
            <person name="Carey S.B."/>
            <person name="Jenkins J."/>
            <person name="Shu S."/>
            <person name="Lovell J.T."/>
            <person name="Sreedasyam A."/>
            <person name="Maumus F."/>
            <person name="Tiley G.P."/>
            <person name="Fernandez-Pozo N."/>
            <person name="Barry K."/>
            <person name="Chen C."/>
            <person name="Wang M."/>
            <person name="Lipzen A."/>
            <person name="Daum C."/>
            <person name="Saski C.A."/>
            <person name="Payton A.C."/>
            <person name="Mcbreen J.C."/>
            <person name="Conrad R.E."/>
            <person name="Kollar L.M."/>
            <person name="Olsson S."/>
            <person name="Huttunen S."/>
            <person name="Landis J.B."/>
            <person name="Wickett N.J."/>
            <person name="Johnson M.G."/>
            <person name="Rensing S.A."/>
            <person name="Grimwood J."/>
            <person name="Schmutz J."/>
            <person name="Mcdaniel S.F."/>
        </authorList>
    </citation>
    <scope>NUCLEOTIDE SEQUENCE</scope>
    <source>
        <strain evidence="2">R40</strain>
    </source>
</reference>
<keyword evidence="3" id="KW-1185">Reference proteome</keyword>
<accession>A0A8T0HM84</accession>
<sequence>MGKWVLKGLEPGVSPLHQLLRHRLSGLRPPGPVHWPKSLQFTLLHRFSAPRGSQLWNRLVQAWRHLSPLVDAVPPRTFEEVQNTHLWWTTHFIGQNFGFSEARANQLAHSGLSCLQDLWEPGTTNLRPWPELCQAYGLHDAERAQIDSYQQSVPAEWLALRPGLQDLASPRDWLGVFDGDILEDPLILFQATPHFCPRLGPGGVPLHIPPEIPTFLLGRQSRRLLLALDQEPPLRPYVGTVRRVRVLLSPSGSRPRAKAISRYLAPLSCLSFDPARWLWRPGDELYWYSARKGCLWRNPRLTLSLPISVKWAGLVPGTYTPDWQSLWSAARPRKEAGFLWSFYHKAIAVNKWRHRSHPLTSAACPACDQGPSESLLHCFFECPAARLAWDWAQTVLYALAGISRASMPWPRFSWDQCLMGTALPDPLRAWHDTWSLIRGTTLWCIWLRRNAVVFRNEIWSTDHLDTILWDATLDLARLSWERVKWSERYQPRARPKLRRDFTRLWAHRNVFCSLQADRVTWLHVRPRRGVFS</sequence>
<gene>
    <name evidence="2" type="ORF">KC19_VG052100</name>
</gene>
<protein>
    <recommendedName>
        <fullName evidence="1">Reverse transcriptase zinc-binding domain-containing protein</fullName>
    </recommendedName>
</protein>
<comment type="caution">
    <text evidence="2">The sequence shown here is derived from an EMBL/GenBank/DDBJ whole genome shotgun (WGS) entry which is preliminary data.</text>
</comment>
<feature type="domain" description="Reverse transcriptase zinc-binding" evidence="1">
    <location>
        <begin position="320"/>
        <end position="389"/>
    </location>
</feature>
<proteinExistence type="predicted"/>
<organism evidence="2 3">
    <name type="scientific">Ceratodon purpureus</name>
    <name type="common">Fire moss</name>
    <name type="synonym">Dicranum purpureum</name>
    <dbReference type="NCBI Taxonomy" id="3225"/>
    <lineage>
        <taxon>Eukaryota</taxon>
        <taxon>Viridiplantae</taxon>
        <taxon>Streptophyta</taxon>
        <taxon>Embryophyta</taxon>
        <taxon>Bryophyta</taxon>
        <taxon>Bryophytina</taxon>
        <taxon>Bryopsida</taxon>
        <taxon>Dicranidae</taxon>
        <taxon>Pseudoditrichales</taxon>
        <taxon>Ditrichaceae</taxon>
        <taxon>Ceratodon</taxon>
    </lineage>
</organism>
<dbReference type="InterPro" id="IPR026960">
    <property type="entry name" value="RVT-Znf"/>
</dbReference>
<dbReference type="Pfam" id="PF13966">
    <property type="entry name" value="zf-RVT"/>
    <property type="match status" value="1"/>
</dbReference>
<evidence type="ECO:0000313" key="3">
    <source>
        <dbReference type="Proteomes" id="UP000822688"/>
    </source>
</evidence>
<evidence type="ECO:0000259" key="1">
    <source>
        <dbReference type="Pfam" id="PF13966"/>
    </source>
</evidence>
<evidence type="ECO:0000313" key="2">
    <source>
        <dbReference type="EMBL" id="KAG0571902.1"/>
    </source>
</evidence>
<dbReference type="Proteomes" id="UP000822688">
    <property type="component" value="Chromosome V"/>
</dbReference>